<reference evidence="2" key="1">
    <citation type="journal article" date="2019" name="Int. J. Syst. Evol. Microbiol.">
        <title>The Global Catalogue of Microorganisms (GCM) 10K type strain sequencing project: providing services to taxonomists for standard genome sequencing and annotation.</title>
        <authorList>
            <consortium name="The Broad Institute Genomics Platform"/>
            <consortium name="The Broad Institute Genome Sequencing Center for Infectious Disease"/>
            <person name="Wu L."/>
            <person name="Ma J."/>
        </authorList>
    </citation>
    <scope>NUCLEOTIDE SEQUENCE [LARGE SCALE GENOMIC DNA]</scope>
    <source>
        <strain evidence="2">JCM 16924</strain>
    </source>
</reference>
<evidence type="ECO:0000313" key="1">
    <source>
        <dbReference type="EMBL" id="GAA4010141.1"/>
    </source>
</evidence>
<proteinExistence type="predicted"/>
<accession>A0ABP7SD81</accession>
<organism evidence="1 2">
    <name type="scientific">Streptomyces plumbiresistens</name>
    <dbReference type="NCBI Taxonomy" id="511811"/>
    <lineage>
        <taxon>Bacteria</taxon>
        <taxon>Bacillati</taxon>
        <taxon>Actinomycetota</taxon>
        <taxon>Actinomycetes</taxon>
        <taxon>Kitasatosporales</taxon>
        <taxon>Streptomycetaceae</taxon>
        <taxon>Streptomyces</taxon>
    </lineage>
</organism>
<sequence length="1221" mass="132590">MPDVDSRELEPAWPSVDDTSLLAEDSLLAERLRGLCSEGEGDLALGLLRDAHDMLCHPDRYHRPYVIAQATCRTAIECLMNLGGTKHKALLAARNDLKKALKHIFQPDGARTVTKPLDRLLAALDALSAYPDELPTDSDLNKALVSWHRSRTHYQAALPDPVPHAEALRRVVDALDGLEQVPVHLTGQHPLSAALRELHAVRVAPGFRQHTVLDGQLAAVGAAYAHLLDMENDQGSQRIQQVTALVRELTGREPGAGELKAFKAWSDYYQSGSKIIHAATRTGASDAVKLLHDVLMVIRELVLTLPDQAARWVALAAVTSPTAEQVQEVNQLHHPSATPYLFSRFTGWEWLEKLAPARLLPEADRWPAAPYLQHLATEDPARLTQWLLPHLDEIGENGPQAAVMLMRLCRYLTGHATPLVARIVQQQGFHGLRIEVLFWALDVDLQQRNAQWVDLVRQVLVAGAGTAPIDSWDIGSGLEQLQETARATAPLAATVGNALIDVLSAHLAVDGTRGDLQIRDDLRSPSLSGSRALTGAWLAAAACLEVARAQRDRGVDLAVRTRAWTPDALGGWERDRLMAVHLLDVAGDEPDEAQWWAAAFSVLARLDAMPVPTPDVAAFVRTVVERHGPEHQDDLAAALRDGFGPVPDAAALQAARAEYDDRDNRLARVLDALASGGDFPEWKSQVPSVWRTIWALSEVLPAAALTPWQPVVDLLTEYFGPPHTISKPVISDFALPDDDAEASAEFRTMCEQHGPIHGAAVLASRPPTPGNYFERTEFRLLEEAVYADADAWAADIGAVVEALGTFDLRTVFLGAISTARQAAGLTNPQSPRAAAASAAAWQLITQLRGGAGSSDPDLDERARRTTCQLLKDAWSLGIDPGLDETEAVAWLVASVRAWSQPTQKPEDAYVTAAATSGGMALVALVQWAVYRAASDGELPTAATDLMTAIVTERADDRALAVIGAALTPLRLYAEPWYIAHQDTLLDLASSNAPVRSWLLYLQRLSAHDCAVIGDIDLAETAHYLRTDAPQPIFNRFAMTLLHSPETLDRTFLADLSDGSGGPEAVSKLLGDIARALPVDPSQHILHTRGLALWKQVLDLAAGTPGAHLRGAGHFAFAEGLDHDQWLHYTLRTVTINPDVSFPDRVADRAARTPQSPATREILTKLLSLVSRPENRDDYRMPVIVQHAQAVLHACEPGSQGRRELGQALALHADDVEAATAD</sequence>
<dbReference type="Proteomes" id="UP001500456">
    <property type="component" value="Unassembled WGS sequence"/>
</dbReference>
<gene>
    <name evidence="1" type="ORF">GCM10022232_58820</name>
</gene>
<dbReference type="EMBL" id="BAAAZX010000018">
    <property type="protein sequence ID" value="GAA4010141.1"/>
    <property type="molecule type" value="Genomic_DNA"/>
</dbReference>
<name>A0ABP7SD81_9ACTN</name>
<protein>
    <submittedName>
        <fullName evidence="1">Uncharacterized protein</fullName>
    </submittedName>
</protein>
<keyword evidence="2" id="KW-1185">Reference proteome</keyword>
<evidence type="ECO:0000313" key="2">
    <source>
        <dbReference type="Proteomes" id="UP001500456"/>
    </source>
</evidence>
<comment type="caution">
    <text evidence="1">The sequence shown here is derived from an EMBL/GenBank/DDBJ whole genome shotgun (WGS) entry which is preliminary data.</text>
</comment>